<proteinExistence type="predicted"/>
<dbReference type="Proteomes" id="UP001500166">
    <property type="component" value="Unassembled WGS sequence"/>
</dbReference>
<feature type="transmembrane region" description="Helical" evidence="2">
    <location>
        <begin position="58"/>
        <end position="76"/>
    </location>
</feature>
<keyword evidence="2" id="KW-1133">Transmembrane helix</keyword>
<dbReference type="EMBL" id="BAAAQA010000015">
    <property type="protein sequence ID" value="GAA2116565.1"/>
    <property type="molecule type" value="Genomic_DNA"/>
</dbReference>
<evidence type="ECO:0000256" key="2">
    <source>
        <dbReference type="SAM" id="Phobius"/>
    </source>
</evidence>
<name>A0ABN2XU48_9MICC</name>
<protein>
    <recommendedName>
        <fullName evidence="5">DUF3099 domain-containing protein</fullName>
    </recommendedName>
</protein>
<keyword evidence="2" id="KW-0472">Membrane</keyword>
<reference evidence="3 4" key="1">
    <citation type="journal article" date="2019" name="Int. J. Syst. Evol. Microbiol.">
        <title>The Global Catalogue of Microorganisms (GCM) 10K type strain sequencing project: providing services to taxonomists for standard genome sequencing and annotation.</title>
        <authorList>
            <consortium name="The Broad Institute Genomics Platform"/>
            <consortium name="The Broad Institute Genome Sequencing Center for Infectious Disease"/>
            <person name="Wu L."/>
            <person name="Ma J."/>
        </authorList>
    </citation>
    <scope>NUCLEOTIDE SEQUENCE [LARGE SCALE GENOMIC DNA]</scope>
    <source>
        <strain evidence="3 4">JCM 15914</strain>
    </source>
</reference>
<dbReference type="Pfam" id="PF11298">
    <property type="entry name" value="DUF3099"/>
    <property type="match status" value="1"/>
</dbReference>
<feature type="region of interest" description="Disordered" evidence="1">
    <location>
        <begin position="1"/>
        <end position="25"/>
    </location>
</feature>
<accession>A0ABN2XU48</accession>
<organism evidence="3 4">
    <name type="scientific">Kocuria atrinae</name>
    <dbReference type="NCBI Taxonomy" id="592377"/>
    <lineage>
        <taxon>Bacteria</taxon>
        <taxon>Bacillati</taxon>
        <taxon>Actinomycetota</taxon>
        <taxon>Actinomycetes</taxon>
        <taxon>Micrococcales</taxon>
        <taxon>Micrococcaceae</taxon>
        <taxon>Kocuria</taxon>
    </lineage>
</organism>
<sequence>MSRTHTHTRDTTGVHSITSAAGPHTQDMSHRMKVYALQQGLRIVCIIGVVVIDILWVRILLCIGAAVLPWIAVMMANRGADRSERTSTYYRPPQRTELPTTAETQAKPENPETVVVDGEYRTHEPPKAITYKRMGTSRN</sequence>
<dbReference type="RefSeq" id="WP_016998127.1">
    <property type="nucleotide sequence ID" value="NZ_BAAAQA010000015.1"/>
</dbReference>
<evidence type="ECO:0008006" key="5">
    <source>
        <dbReference type="Google" id="ProtNLM"/>
    </source>
</evidence>
<comment type="caution">
    <text evidence="3">The sequence shown here is derived from an EMBL/GenBank/DDBJ whole genome shotgun (WGS) entry which is preliminary data.</text>
</comment>
<evidence type="ECO:0000256" key="1">
    <source>
        <dbReference type="SAM" id="MobiDB-lite"/>
    </source>
</evidence>
<keyword evidence="2" id="KW-0812">Transmembrane</keyword>
<evidence type="ECO:0000313" key="3">
    <source>
        <dbReference type="EMBL" id="GAA2116565.1"/>
    </source>
</evidence>
<keyword evidence="4" id="KW-1185">Reference proteome</keyword>
<evidence type="ECO:0000313" key="4">
    <source>
        <dbReference type="Proteomes" id="UP001500166"/>
    </source>
</evidence>
<dbReference type="InterPro" id="IPR021449">
    <property type="entry name" value="DUF3099"/>
</dbReference>
<feature type="region of interest" description="Disordered" evidence="1">
    <location>
        <begin position="82"/>
        <end position="119"/>
    </location>
</feature>
<gene>
    <name evidence="3" type="ORF">GCM10009824_15370</name>
</gene>